<dbReference type="Proteomes" id="UP000075418">
    <property type="component" value="Unassembled WGS sequence"/>
</dbReference>
<evidence type="ECO:0008006" key="3">
    <source>
        <dbReference type="Google" id="ProtNLM"/>
    </source>
</evidence>
<dbReference type="EMBL" id="LUGM01000002">
    <property type="protein sequence ID" value="KYH13874.1"/>
    <property type="molecule type" value="Genomic_DNA"/>
</dbReference>
<organism evidence="1 2">
    <name type="scientific">Staphylococcus kloosii</name>
    <dbReference type="NCBI Taxonomy" id="29384"/>
    <lineage>
        <taxon>Bacteria</taxon>
        <taxon>Bacillati</taxon>
        <taxon>Bacillota</taxon>
        <taxon>Bacilli</taxon>
        <taxon>Bacillales</taxon>
        <taxon>Staphylococcaceae</taxon>
        <taxon>Staphylococcus</taxon>
    </lineage>
</organism>
<name>A0A151A387_9STAP</name>
<evidence type="ECO:0000313" key="2">
    <source>
        <dbReference type="Proteomes" id="UP000075418"/>
    </source>
</evidence>
<accession>A0A151A387</accession>
<proteinExistence type="predicted"/>
<sequence length="289" mass="34638">MIKIEKPNINVKKLFNDCIYNLKRENEQLLIKHSLNELENIYKKYDKYATDNDLHKFDMRIDEETENIVEKLYKNKLVNPKEKARLYYDQIINYQKSEQVSSPIKFNDEFRICPICQTSEVDNLDHYLPKAIYPVLSLNPINLIPICSKCNRNKIDYIPKSKCDNLIHLYFDDLENLNWLSMEITNINPLSFTYYIDKLAFEDPILYERTKRTFEVFGIGKTYEILATIEIEDQIDNIIYFAKCSSKNEFQEYLLSFIKNYTNKNIWKVALYNELSENDEFYDLLHNIE</sequence>
<dbReference type="Gene3D" id="1.10.30.50">
    <property type="match status" value="1"/>
</dbReference>
<gene>
    <name evidence="1" type="ORF">A0131_03515</name>
</gene>
<comment type="caution">
    <text evidence="1">The sequence shown here is derived from an EMBL/GenBank/DDBJ whole genome shotgun (WGS) entry which is preliminary data.</text>
</comment>
<protein>
    <recommendedName>
        <fullName evidence="3">HNH endonuclease</fullName>
    </recommendedName>
</protein>
<dbReference type="RefSeq" id="WP_061854104.1">
    <property type="nucleotide sequence ID" value="NZ_LUGM01000002.1"/>
</dbReference>
<evidence type="ECO:0000313" key="1">
    <source>
        <dbReference type="EMBL" id="KYH13874.1"/>
    </source>
</evidence>
<dbReference type="AlphaFoldDB" id="A0A151A387"/>
<reference evidence="1 2" key="1">
    <citation type="submission" date="2016-02" db="EMBL/GenBank/DDBJ databases">
        <title>Draft genome sequence of hydrocarbon degrading Staphylococcus saprophyticus Strain CNV2, isolated from crude-oil contaminated soil from Noonmati Oil Refinery, Guwahati, Assam, India.</title>
        <authorList>
            <person name="Mukherjee A."/>
            <person name="Chettri B."/>
            <person name="Langpoklakpam J."/>
            <person name="Singh A.K."/>
            <person name="Chattopadhyay D.J."/>
        </authorList>
    </citation>
    <scope>NUCLEOTIDE SEQUENCE [LARGE SCALE GENOMIC DNA]</scope>
    <source>
        <strain evidence="1 2">CNV2</strain>
    </source>
</reference>